<dbReference type="OrthoDB" id="160374at2759"/>
<dbReference type="Proteomes" id="UP000298030">
    <property type="component" value="Unassembled WGS sequence"/>
</dbReference>
<dbReference type="InterPro" id="IPR009003">
    <property type="entry name" value="Peptidase_S1_PA"/>
</dbReference>
<dbReference type="Pfam" id="PF13365">
    <property type="entry name" value="Trypsin_2"/>
    <property type="match status" value="1"/>
</dbReference>
<dbReference type="STRING" id="71717.A0A4Y7TYP9"/>
<name>A0A4Y7TYP9_COPMI</name>
<gene>
    <name evidence="2" type="ORF">FA13DRAFT_1704805</name>
</gene>
<organism evidence="2 3">
    <name type="scientific">Coprinellus micaceus</name>
    <name type="common">Glistening ink-cap mushroom</name>
    <name type="synonym">Coprinus micaceus</name>
    <dbReference type="NCBI Taxonomy" id="71717"/>
    <lineage>
        <taxon>Eukaryota</taxon>
        <taxon>Fungi</taxon>
        <taxon>Dikarya</taxon>
        <taxon>Basidiomycota</taxon>
        <taxon>Agaricomycotina</taxon>
        <taxon>Agaricomycetes</taxon>
        <taxon>Agaricomycetidae</taxon>
        <taxon>Agaricales</taxon>
        <taxon>Agaricineae</taxon>
        <taxon>Psathyrellaceae</taxon>
        <taxon>Coprinellus</taxon>
    </lineage>
</organism>
<dbReference type="SUPFAM" id="SSF50494">
    <property type="entry name" value="Trypsin-like serine proteases"/>
    <property type="match status" value="1"/>
</dbReference>
<comment type="caution">
    <text evidence="2">The sequence shown here is derived from an EMBL/GenBank/DDBJ whole genome shotgun (WGS) entry which is preliminary data.</text>
</comment>
<dbReference type="EMBL" id="QPFP01000002">
    <property type="protein sequence ID" value="TEB39296.1"/>
    <property type="molecule type" value="Genomic_DNA"/>
</dbReference>
<keyword evidence="3" id="KW-1185">Reference proteome</keyword>
<evidence type="ECO:0000313" key="2">
    <source>
        <dbReference type="EMBL" id="TEB39296.1"/>
    </source>
</evidence>
<sequence length="1655" mass="182967">MTSTPHLVRALKAPSDPPVAGGPLKITIAEQAWHDESFYLPNKAEVIGEFILSKFFKERVDGTSLGSERYWKLLSEVLSSNSAASLRPILARISIVPIVTASMNSWSQLETLHHAANCILILYPLGTQKSTAEVLLDAWGAFLNNFVDDVSAVKVGLVLTKVYSDTLSNSASRKRASTNFVNNADLFNAWLERLTSPSSCPQYDHLRQSILSSGIETIFNLDTLRLVSESPESTPLFRALSSAPRPTALKALPLLFEHYVSSLKKHRGVLSSELNVVAMRFYDACTNLVRERDTEAWNTISALTELVAKESLFEQGSSLKQNIAFALAGELTTAVVRCLSATIRVDYDLVLPFMGQLLSRLLATPQVHSDHIVFLDLLLDYHIKTRTMNAYIEALISCLSPDPTVSLPAQERYAITHSSPILHPWHLEKLGKAAQQFLTPSQCNVTVELVCETIKLIRQKHSTAEKRRDSDETTVDIVSIDALALAFSLTSKIGQIVFGSLPISSVPQHQAEQMRATVAEFRREAFVKSGDKERSEVKRKVPSEGLPWGTQIVIISLLRLRYSLGLAKAISLPPIGKSKLFKRLLLAASEDEESLLPELALEITKVEASQFIDNAFQFVDRRIPTVGAVAWSGFPHELTFGEPGRTQAGLAALHLLLERWLPAIKYHLLFRTLRSAQFWELRNIRTALLSTLVASTSSLDSLPAESSSSEKARVEHFKVADVVSAYKLLLFFPIEYFTKSCRADLVKRAVIADWRLSKRFGGSNENEELLVGLSVVRTFLKRTFGFLGVVEQQTRCAPLKGNQTTSKLRSTYAKSTCLELLRHATRGGCAEACDVLNLYLQSPVLDNLESVRARSLVRLVELLRREFTFTRESDRDYCSFSPDMQLAFQDVHTRLTKDLEEKIDGVLEASVLVSPVDVPELLNLWHALLGLGQWMTLESCTFFGARLLKKFNVRFLSTRNNRAWADRTGVIIMATLLGELYYFRDEMEHDPLNIVVAGYLSYRNLVSNPRKVELDDFLARACRQFSPANFEYVLGLLDEALVATPSMATHLVHLALVLLGKPSAQDSSHGPLDIFTNCSAFTTGPLDLRLQTLDFLVEHASDRPAALRSLDLGSVWSLLSRFLSPSTVHDDATSAPIFHKIVTVLSAIIRLRRDLATLMLPHLGMILRQLILCMRKCRPQLASKQTEIVMGTQPQWITAGQSLGVEEAKALSRVLETLTTKTITRVHATSAETQKAESLAAPFSKHAAFVLKAYIEAMNDPLCLLTLDVRKELLPGLYALCGVIGEHSRDAMMVSALDSSGKTTLKALWKDARPPTRSRFLATVSPSFIPNREPPQPPPPTGKVIRPDPATPWIDAQILRALDVQPQSSLSDIIGHYIDQTGNVLNVSLPYESRPPKERRVMFEDNVSSKEVVTVAHCVRDGDSHKIALSSGFALNAPAPREGETLIVTCGHTLEEIRASPMLRPKEIPPSDTSHHPLTGTFVCVGLEGYMKVYPATEIVSSIPRSDVILISCDIPKGTLQSLPLSPYPAQPGASIRAHFVAPSRQLDGGWNPWIGDTWGKWARGNVLGYRDFAGREAKPGTYDALSHMLFTPFPTAGSSGGPVVDEESGVVVGMMLGSRMDSHVQGVRGWGIPSETIYEVDISFVACSTRLTDT</sequence>
<evidence type="ECO:0000313" key="3">
    <source>
        <dbReference type="Proteomes" id="UP000298030"/>
    </source>
</evidence>
<proteinExistence type="predicted"/>
<dbReference type="Pfam" id="PF10441">
    <property type="entry name" value="Urb2"/>
    <property type="match status" value="1"/>
</dbReference>
<dbReference type="InterPro" id="IPR018849">
    <property type="entry name" value="Urb2/Npa2_C"/>
</dbReference>
<accession>A0A4Y7TYP9</accession>
<protein>
    <recommendedName>
        <fullName evidence="1">Nucleolar 27S pre-rRNA processing Urb2/Npa2 C-terminal domain-containing protein</fullName>
    </recommendedName>
</protein>
<feature type="domain" description="Nucleolar 27S pre-rRNA processing Urb2/Npa2 C-terminal" evidence="1">
    <location>
        <begin position="1091"/>
        <end position="1311"/>
    </location>
</feature>
<evidence type="ECO:0000259" key="1">
    <source>
        <dbReference type="Pfam" id="PF10441"/>
    </source>
</evidence>
<reference evidence="2 3" key="1">
    <citation type="journal article" date="2019" name="Nat. Ecol. Evol.">
        <title>Megaphylogeny resolves global patterns of mushroom evolution.</title>
        <authorList>
            <person name="Varga T."/>
            <person name="Krizsan K."/>
            <person name="Foldi C."/>
            <person name="Dima B."/>
            <person name="Sanchez-Garcia M."/>
            <person name="Sanchez-Ramirez S."/>
            <person name="Szollosi G.J."/>
            <person name="Szarkandi J.G."/>
            <person name="Papp V."/>
            <person name="Albert L."/>
            <person name="Andreopoulos W."/>
            <person name="Angelini C."/>
            <person name="Antonin V."/>
            <person name="Barry K.W."/>
            <person name="Bougher N.L."/>
            <person name="Buchanan P."/>
            <person name="Buyck B."/>
            <person name="Bense V."/>
            <person name="Catcheside P."/>
            <person name="Chovatia M."/>
            <person name="Cooper J."/>
            <person name="Damon W."/>
            <person name="Desjardin D."/>
            <person name="Finy P."/>
            <person name="Geml J."/>
            <person name="Haridas S."/>
            <person name="Hughes K."/>
            <person name="Justo A."/>
            <person name="Karasinski D."/>
            <person name="Kautmanova I."/>
            <person name="Kiss B."/>
            <person name="Kocsube S."/>
            <person name="Kotiranta H."/>
            <person name="LaButti K.M."/>
            <person name="Lechner B.E."/>
            <person name="Liimatainen K."/>
            <person name="Lipzen A."/>
            <person name="Lukacs Z."/>
            <person name="Mihaltcheva S."/>
            <person name="Morgado L.N."/>
            <person name="Niskanen T."/>
            <person name="Noordeloos M.E."/>
            <person name="Ohm R.A."/>
            <person name="Ortiz-Santana B."/>
            <person name="Ovrebo C."/>
            <person name="Racz N."/>
            <person name="Riley R."/>
            <person name="Savchenko A."/>
            <person name="Shiryaev A."/>
            <person name="Soop K."/>
            <person name="Spirin V."/>
            <person name="Szebenyi C."/>
            <person name="Tomsovsky M."/>
            <person name="Tulloss R.E."/>
            <person name="Uehling J."/>
            <person name="Grigoriev I.V."/>
            <person name="Vagvolgyi C."/>
            <person name="Papp T."/>
            <person name="Martin F.M."/>
            <person name="Miettinen O."/>
            <person name="Hibbett D.S."/>
            <person name="Nagy L.G."/>
        </authorList>
    </citation>
    <scope>NUCLEOTIDE SEQUENCE [LARGE SCALE GENOMIC DNA]</scope>
    <source>
        <strain evidence="2 3">FP101781</strain>
    </source>
</reference>